<organism evidence="1">
    <name type="scientific">Listeria monocytogenes</name>
    <dbReference type="NCBI Taxonomy" id="1639"/>
    <lineage>
        <taxon>Bacteria</taxon>
        <taxon>Bacillati</taxon>
        <taxon>Bacillota</taxon>
        <taxon>Bacilli</taxon>
        <taxon>Bacillales</taxon>
        <taxon>Listeriaceae</taxon>
        <taxon>Listeria</taxon>
    </lineage>
</organism>
<accession>A0A6C8MZT8</accession>
<dbReference type="EMBL" id="QDCA01000003">
    <property type="protein sequence ID" value="KAA9534116.1"/>
    <property type="molecule type" value="Genomic_DNA"/>
</dbReference>
<dbReference type="Gene3D" id="1.10.3790.10">
    <property type="entry name" value="NinB"/>
    <property type="match status" value="1"/>
</dbReference>
<proteinExistence type="predicted"/>
<dbReference type="RefSeq" id="WP_150884190.1">
    <property type="nucleotide sequence ID" value="NZ_QDCA01000003.1"/>
</dbReference>
<gene>
    <name evidence="1" type="ORF">DCK33_08220</name>
</gene>
<name>A0A6C8MZT8_LISMN</name>
<dbReference type="InterPro" id="IPR041242">
    <property type="entry name" value="HNHc_6"/>
</dbReference>
<dbReference type="Pfam" id="PF16784">
    <property type="entry name" value="HNHc_6"/>
    <property type="match status" value="1"/>
</dbReference>
<evidence type="ECO:0000313" key="1">
    <source>
        <dbReference type="EMBL" id="KAA9534116.1"/>
    </source>
</evidence>
<protein>
    <submittedName>
        <fullName evidence="1">Uncharacterized protein</fullName>
    </submittedName>
</protein>
<dbReference type="AlphaFoldDB" id="A0A6C8MZT8"/>
<dbReference type="SUPFAM" id="SSF103370">
    <property type="entry name" value="NinB"/>
    <property type="match status" value="1"/>
</dbReference>
<sequence>MYINERRSLAQNNMIYALINDIVRHHYNDNEKTHKREFYRDAESVKSVLKIGFAKETGLPEKFSTAKLSKDQATEFISFIIEFCFQFDVPLSKPGIELTSDINRYLFLCIKYRKCAVTGRRGEIHHINAIGMGRDRREYDHTKSLLICLSREKHNEVHKIGWEAFKRKYHVDGIRLTEEAVKKLGI</sequence>
<comment type="caution">
    <text evidence="1">The sequence shown here is derived from an EMBL/GenBank/DDBJ whole genome shotgun (WGS) entry which is preliminary data.</text>
</comment>
<reference evidence="1" key="1">
    <citation type="submission" date="2018-04" db="EMBL/GenBank/DDBJ databases">
        <title>Genome Analysis of a Prevalent Clone of Listeria monocytogenes Sequence Type 87 in China.</title>
        <authorList>
            <person name="Wang Y."/>
        </authorList>
    </citation>
    <scope>NUCLEOTIDE SEQUENCE</scope>
    <source>
        <strain evidence="1">ICDC_LM0449</strain>
    </source>
</reference>
<dbReference type="InterPro" id="IPR036619">
    <property type="entry name" value="NinB_sf"/>
</dbReference>